<dbReference type="EMBL" id="CP139558">
    <property type="protein sequence ID" value="WPU96051.1"/>
    <property type="molecule type" value="Genomic_DNA"/>
</dbReference>
<name>A0ABZ0TTF6_9SPHI</name>
<protein>
    <submittedName>
        <fullName evidence="1">Uncharacterized protein</fullName>
    </submittedName>
</protein>
<gene>
    <name evidence="1" type="ORF">SNE25_11020</name>
</gene>
<reference evidence="1 2" key="1">
    <citation type="submission" date="2023-11" db="EMBL/GenBank/DDBJ databases">
        <title>Analysis of the Genomes of Mucilaginibacter gossypii cycad 4 and M. sabulilitoris SNA2: microbes with the potential for plant growth promotion.</title>
        <authorList>
            <person name="Hirsch A.M."/>
            <person name="Humm E."/>
            <person name="Rubbi M."/>
            <person name="Del Vecchio G."/>
            <person name="Ha S.M."/>
            <person name="Pellegrini M."/>
            <person name="Gunsalus R.P."/>
        </authorList>
    </citation>
    <scope>NUCLEOTIDE SEQUENCE [LARGE SCALE GENOMIC DNA]</scope>
    <source>
        <strain evidence="1 2">SNA2</strain>
    </source>
</reference>
<proteinExistence type="predicted"/>
<sequence length="95" mass="10764">MVTKKQTAGKTGLPMVCNNMNIAIVIDAEIAMPVSCGFFNNQLDINIKNKILKQNGGMPRLPLIYVFSQATGYIGFKKWQLFDTSQFWRHYLPPP</sequence>
<dbReference type="RefSeq" id="WP_321565154.1">
    <property type="nucleotide sequence ID" value="NZ_CP139558.1"/>
</dbReference>
<evidence type="ECO:0000313" key="2">
    <source>
        <dbReference type="Proteomes" id="UP001324380"/>
    </source>
</evidence>
<keyword evidence="2" id="KW-1185">Reference proteome</keyword>
<accession>A0ABZ0TTF6</accession>
<evidence type="ECO:0000313" key="1">
    <source>
        <dbReference type="EMBL" id="WPU96051.1"/>
    </source>
</evidence>
<dbReference type="Proteomes" id="UP001324380">
    <property type="component" value="Chromosome"/>
</dbReference>
<organism evidence="1 2">
    <name type="scientific">Mucilaginibacter sabulilitoris</name>
    <dbReference type="NCBI Taxonomy" id="1173583"/>
    <lineage>
        <taxon>Bacteria</taxon>
        <taxon>Pseudomonadati</taxon>
        <taxon>Bacteroidota</taxon>
        <taxon>Sphingobacteriia</taxon>
        <taxon>Sphingobacteriales</taxon>
        <taxon>Sphingobacteriaceae</taxon>
        <taxon>Mucilaginibacter</taxon>
    </lineage>
</organism>